<reference evidence="1" key="1">
    <citation type="submission" date="2023-05" db="EMBL/GenBank/DDBJ databases">
        <title>Nepenthes gracilis genome sequencing.</title>
        <authorList>
            <person name="Fukushima K."/>
        </authorList>
    </citation>
    <scope>NUCLEOTIDE SEQUENCE</scope>
    <source>
        <strain evidence="1">SING2019-196</strain>
    </source>
</reference>
<gene>
    <name evidence="1" type="ORF">Nepgr_031433</name>
</gene>
<comment type="caution">
    <text evidence="1">The sequence shown here is derived from an EMBL/GenBank/DDBJ whole genome shotgun (WGS) entry which is preliminary data.</text>
</comment>
<proteinExistence type="predicted"/>
<keyword evidence="2" id="KW-1185">Reference proteome</keyword>
<protein>
    <submittedName>
        <fullName evidence="1">Uncharacterized protein</fullName>
    </submittedName>
</protein>
<evidence type="ECO:0000313" key="1">
    <source>
        <dbReference type="EMBL" id="GMH29590.1"/>
    </source>
</evidence>
<dbReference type="EMBL" id="BSYO01000036">
    <property type="protein sequence ID" value="GMH29590.1"/>
    <property type="molecule type" value="Genomic_DNA"/>
</dbReference>
<evidence type="ECO:0000313" key="2">
    <source>
        <dbReference type="Proteomes" id="UP001279734"/>
    </source>
</evidence>
<name>A0AAD3THC9_NEPGR</name>
<dbReference type="AlphaFoldDB" id="A0AAD3THC9"/>
<organism evidence="1 2">
    <name type="scientific">Nepenthes gracilis</name>
    <name type="common">Slender pitcher plant</name>
    <dbReference type="NCBI Taxonomy" id="150966"/>
    <lineage>
        <taxon>Eukaryota</taxon>
        <taxon>Viridiplantae</taxon>
        <taxon>Streptophyta</taxon>
        <taxon>Embryophyta</taxon>
        <taxon>Tracheophyta</taxon>
        <taxon>Spermatophyta</taxon>
        <taxon>Magnoliopsida</taxon>
        <taxon>eudicotyledons</taxon>
        <taxon>Gunneridae</taxon>
        <taxon>Pentapetalae</taxon>
        <taxon>Caryophyllales</taxon>
        <taxon>Nepenthaceae</taxon>
        <taxon>Nepenthes</taxon>
    </lineage>
</organism>
<sequence>MEVAEDGSSSIRHFEATVPDWHFNSDLPQSNANHFDSTEECERITLRSNDHAYNFKCQSHQLNGADTTTLVAVDSSNRVNGVDYRRNGDNDVGFKKDVGDLEELLSKLIPMAEEFMPLSLTYY</sequence>
<dbReference type="Proteomes" id="UP001279734">
    <property type="component" value="Unassembled WGS sequence"/>
</dbReference>
<accession>A0AAD3THC9</accession>